<dbReference type="GO" id="GO:0030030">
    <property type="term" value="P:cell projection organization"/>
    <property type="evidence" value="ECO:0007669"/>
    <property type="project" value="UniProtKB-KW"/>
</dbReference>
<evidence type="ECO:0000256" key="11">
    <source>
        <dbReference type="ARBA" id="ARBA00023273"/>
    </source>
</evidence>
<evidence type="ECO:0000256" key="12">
    <source>
        <dbReference type="ARBA" id="ARBA00030594"/>
    </source>
</evidence>
<evidence type="ECO:0000259" key="14">
    <source>
        <dbReference type="SMART" id="SM00864"/>
    </source>
</evidence>
<dbReference type="InParanoid" id="B3RRH1"/>
<reference evidence="15 16" key="1">
    <citation type="journal article" date="2008" name="Nature">
        <title>The Trichoplax genome and the nature of placozoans.</title>
        <authorList>
            <person name="Srivastava M."/>
            <person name="Begovic E."/>
            <person name="Chapman J."/>
            <person name="Putnam N.H."/>
            <person name="Hellsten U."/>
            <person name="Kawashima T."/>
            <person name="Kuo A."/>
            <person name="Mitros T."/>
            <person name="Salamov A."/>
            <person name="Carpenter M.L."/>
            <person name="Signorovitch A.Y."/>
            <person name="Moreno M.A."/>
            <person name="Kamm K."/>
            <person name="Grimwood J."/>
            <person name="Schmutz J."/>
            <person name="Shapiro H."/>
            <person name="Grigoriev I.V."/>
            <person name="Buss L.W."/>
            <person name="Schierwater B."/>
            <person name="Dellaporta S.L."/>
            <person name="Rokhsar D.S."/>
        </authorList>
    </citation>
    <scope>NUCLEOTIDE SEQUENCE [LARGE SCALE GENOMIC DNA]</scope>
    <source>
        <strain evidence="15 16">Grell-BS-1999</strain>
    </source>
</reference>
<dbReference type="RefSeq" id="XP_002110871.1">
    <property type="nucleotide sequence ID" value="XM_002110835.1"/>
</dbReference>
<dbReference type="Gene3D" id="1.10.287.600">
    <property type="entry name" value="Helix hairpin bin"/>
    <property type="match status" value="1"/>
</dbReference>
<dbReference type="AlphaFoldDB" id="B3RRH1"/>
<dbReference type="GO" id="GO:0005929">
    <property type="term" value="C:cilium"/>
    <property type="evidence" value="ECO:0007669"/>
    <property type="project" value="UniProtKB-SubCell"/>
</dbReference>
<dbReference type="InterPro" id="IPR023123">
    <property type="entry name" value="Tubulin_C"/>
</dbReference>
<dbReference type="GO" id="GO:0000226">
    <property type="term" value="P:microtubule cytoskeleton organization"/>
    <property type="evidence" value="ECO:0000318"/>
    <property type="project" value="GO_Central"/>
</dbReference>
<evidence type="ECO:0000256" key="3">
    <source>
        <dbReference type="ARBA" id="ARBA00004138"/>
    </source>
</evidence>
<dbReference type="InterPro" id="IPR002967">
    <property type="entry name" value="Delta_tubulin"/>
</dbReference>
<accession>B3RRH1</accession>
<dbReference type="GO" id="GO:0005525">
    <property type="term" value="F:GTP binding"/>
    <property type="evidence" value="ECO:0000318"/>
    <property type="project" value="GO_Central"/>
</dbReference>
<dbReference type="PRINTS" id="PR01161">
    <property type="entry name" value="TUBULIN"/>
</dbReference>
<keyword evidence="7" id="KW-0547">Nucleotide-binding</keyword>
<organism evidence="15 16">
    <name type="scientific">Trichoplax adhaerens</name>
    <name type="common">Trichoplax reptans</name>
    <dbReference type="NCBI Taxonomy" id="10228"/>
    <lineage>
        <taxon>Eukaryota</taxon>
        <taxon>Metazoa</taxon>
        <taxon>Placozoa</taxon>
        <taxon>Uniplacotomia</taxon>
        <taxon>Trichoplacea</taxon>
        <taxon>Trichoplacidae</taxon>
        <taxon>Trichoplax</taxon>
    </lineage>
</organism>
<dbReference type="Pfam" id="PF00091">
    <property type="entry name" value="Tubulin"/>
    <property type="match status" value="1"/>
</dbReference>
<gene>
    <name evidence="15" type="ORF">TRIADDRAFT_54235</name>
</gene>
<comment type="subcellular location">
    <subcellularLocation>
        <location evidence="3">Cell projection</location>
        <location evidence="3">Cilium</location>
    </subcellularLocation>
    <subcellularLocation>
        <location evidence="1">Cytoplasm</location>
        <location evidence="1">Cytoskeleton</location>
        <location evidence="1">Microtubule organizing center</location>
        <location evidence="1">Centrosome</location>
        <location evidence="1">Centriole</location>
    </subcellularLocation>
    <subcellularLocation>
        <location evidence="2">Nucleus</location>
    </subcellularLocation>
</comment>
<dbReference type="InterPro" id="IPR000217">
    <property type="entry name" value="Tubulin"/>
</dbReference>
<evidence type="ECO:0000256" key="13">
    <source>
        <dbReference type="ARBA" id="ARBA00046149"/>
    </source>
</evidence>
<evidence type="ECO:0000256" key="4">
    <source>
        <dbReference type="ARBA" id="ARBA00009636"/>
    </source>
</evidence>
<dbReference type="GO" id="GO:0005874">
    <property type="term" value="C:microtubule"/>
    <property type="evidence" value="ECO:0000318"/>
    <property type="project" value="GO_Central"/>
</dbReference>
<dbReference type="SMART" id="SM00864">
    <property type="entry name" value="Tubulin"/>
    <property type="match status" value="1"/>
</dbReference>
<dbReference type="SUPFAM" id="SSF52490">
    <property type="entry name" value="Tubulin nucleotide-binding domain-like"/>
    <property type="match status" value="1"/>
</dbReference>
<dbReference type="GO" id="GO:0005737">
    <property type="term" value="C:cytoplasm"/>
    <property type="evidence" value="ECO:0000318"/>
    <property type="project" value="GO_Central"/>
</dbReference>
<keyword evidence="10" id="KW-0539">Nucleus</keyword>
<evidence type="ECO:0000256" key="5">
    <source>
        <dbReference type="ARBA" id="ARBA00014184"/>
    </source>
</evidence>
<keyword evidence="8" id="KW-0970">Cilium biogenesis/degradation</keyword>
<dbReference type="FunFam" id="3.40.50.1440:FF:000047">
    <property type="entry name" value="Tubulin delta chain"/>
    <property type="match status" value="1"/>
</dbReference>
<dbReference type="InterPro" id="IPR003008">
    <property type="entry name" value="Tubulin_FtsZ_GTPase"/>
</dbReference>
<sequence>MAANNILIQVGQCGNQIGRDFCNFIENDNDDSTSSMSHIYQHYDKKLRCLCVDSEPKVISNLLNKYEKSYRKKNIFSGRSGCGANWALGYHGFQNVIGPSFIDDFLNALRKEVERCDSYMGCIMLHSTCGGTGSGLGSRICEAIREEYPINYILSVGVSPHRSGESPLQCYNSMLSLSYLQNYSDGIILYENDDVINRIMSLRSKSESSKAVSLEAMNSYIARSLAGIISPLSSPKSNVASCVFPGREPWEMLQTTCPMPILKFTGIKYLSKGVAWDSLVRNYVQTNCRPKSGTVLDSISCLAVARGDRDHSFFNFMPRLNENLKAAYRCVNWNPFPIDYWTAEKDCSRSASSGSRTLYVCSNSCGVIDYFDHILSKTSTMYEAKAFLHWYWKYGCCEDDFCEARETLQSVALNYRDTLKQ</sequence>
<dbReference type="HOGENOM" id="CLU_015718_1_0_1"/>
<dbReference type="GO" id="GO:0005814">
    <property type="term" value="C:centriole"/>
    <property type="evidence" value="ECO:0007669"/>
    <property type="project" value="UniProtKB-SubCell"/>
</dbReference>
<dbReference type="PRINTS" id="PR01224">
    <property type="entry name" value="DELTATUBULIN"/>
</dbReference>
<dbReference type="InterPro" id="IPR008280">
    <property type="entry name" value="Tub_FtsZ_C"/>
</dbReference>
<comment type="function">
    <text evidence="13">Acts as a positive regulator of hedgehog signaling and regulates ciliary function.</text>
</comment>
<keyword evidence="6" id="KW-0493">Microtubule</keyword>
<feature type="domain" description="Tubulin/FtsZ GTPase" evidence="14">
    <location>
        <begin position="35"/>
        <end position="236"/>
    </location>
</feature>
<evidence type="ECO:0000256" key="9">
    <source>
        <dbReference type="ARBA" id="ARBA00023134"/>
    </source>
</evidence>
<dbReference type="CTD" id="6752084"/>
<keyword evidence="16" id="KW-1185">Reference proteome</keyword>
<dbReference type="PANTHER" id="PTHR11588">
    <property type="entry name" value="TUBULIN"/>
    <property type="match status" value="1"/>
</dbReference>
<comment type="similarity">
    <text evidence="4">Belongs to the tubulin family.</text>
</comment>
<evidence type="ECO:0000256" key="2">
    <source>
        <dbReference type="ARBA" id="ARBA00004123"/>
    </source>
</evidence>
<keyword evidence="11" id="KW-0966">Cell projection</keyword>
<dbReference type="PhylomeDB" id="B3RRH1"/>
<dbReference type="STRING" id="10228.B3RRH1"/>
<evidence type="ECO:0000313" key="15">
    <source>
        <dbReference type="EMBL" id="EDV26875.1"/>
    </source>
</evidence>
<dbReference type="Gene3D" id="3.40.50.1440">
    <property type="entry name" value="Tubulin/FtsZ, GTPase domain"/>
    <property type="match status" value="1"/>
</dbReference>
<dbReference type="OrthoDB" id="2588702at2759"/>
<name>B3RRH1_TRIAD</name>
<dbReference type="GeneID" id="6752084"/>
<dbReference type="CDD" id="cd02189">
    <property type="entry name" value="delta_zeta_tubulin-like"/>
    <property type="match status" value="1"/>
</dbReference>
<keyword evidence="9" id="KW-0342">GTP-binding</keyword>
<evidence type="ECO:0000256" key="10">
    <source>
        <dbReference type="ARBA" id="ARBA00023242"/>
    </source>
</evidence>
<evidence type="ECO:0000256" key="6">
    <source>
        <dbReference type="ARBA" id="ARBA00022701"/>
    </source>
</evidence>
<dbReference type="eggNOG" id="KOG1374">
    <property type="taxonomic scope" value="Eukaryota"/>
</dbReference>
<dbReference type="KEGG" id="tad:TRIADDRAFT_54235"/>
<dbReference type="EMBL" id="DS985243">
    <property type="protein sequence ID" value="EDV26875.1"/>
    <property type="molecule type" value="Genomic_DNA"/>
</dbReference>
<dbReference type="GO" id="GO:0000278">
    <property type="term" value="P:mitotic cell cycle"/>
    <property type="evidence" value="ECO:0000318"/>
    <property type="project" value="GO_Central"/>
</dbReference>
<dbReference type="GO" id="GO:0005200">
    <property type="term" value="F:structural constituent of cytoskeleton"/>
    <property type="evidence" value="ECO:0000318"/>
    <property type="project" value="GO_Central"/>
</dbReference>
<dbReference type="GO" id="GO:0005634">
    <property type="term" value="C:nucleus"/>
    <property type="evidence" value="ECO:0007669"/>
    <property type="project" value="UniProtKB-SubCell"/>
</dbReference>
<evidence type="ECO:0000256" key="1">
    <source>
        <dbReference type="ARBA" id="ARBA00004114"/>
    </source>
</evidence>
<evidence type="ECO:0000256" key="7">
    <source>
        <dbReference type="ARBA" id="ARBA00022741"/>
    </source>
</evidence>
<protein>
    <recommendedName>
        <fullName evidence="5">Tubulin delta chain</fullName>
    </recommendedName>
    <alternativeName>
        <fullName evidence="12">Delta-tubulin</fullName>
    </alternativeName>
</protein>
<dbReference type="OMA" id="CITEGHK"/>
<dbReference type="Proteomes" id="UP000009022">
    <property type="component" value="Unassembled WGS sequence"/>
</dbReference>
<evidence type="ECO:0000256" key="8">
    <source>
        <dbReference type="ARBA" id="ARBA00022794"/>
    </source>
</evidence>
<proteinExistence type="inferred from homology"/>
<dbReference type="SUPFAM" id="SSF55307">
    <property type="entry name" value="Tubulin C-terminal domain-like"/>
    <property type="match status" value="1"/>
</dbReference>
<dbReference type="InterPro" id="IPR036525">
    <property type="entry name" value="Tubulin/FtsZ_GTPase_sf"/>
</dbReference>
<evidence type="ECO:0000313" key="16">
    <source>
        <dbReference type="Proteomes" id="UP000009022"/>
    </source>
</evidence>